<evidence type="ECO:0000313" key="2">
    <source>
        <dbReference type="EMBL" id="KAK0607701.1"/>
    </source>
</evidence>
<keyword evidence="1" id="KW-0812">Transmembrane</keyword>
<accession>A0AA39TGK3</accession>
<dbReference type="AlphaFoldDB" id="A0AA39TGK3"/>
<sequence length="169" mass="19898">MRESWTEITLGKSKSGWLPWLEITELRIPQISISPYTECVFKNIMAFELFYYPTDTKLCHYADMMDRLIDTTEDVDLLVEKEIIINRLSDAELVVKMFNGICKDITLTPPYTEVIRQMKAHYRQPWNRWKTTLKRTYFSDIWTSTASFAVVFILILTIIQAVCSILQIK</sequence>
<feature type="transmembrane region" description="Helical" evidence="1">
    <location>
        <begin position="141"/>
        <end position="166"/>
    </location>
</feature>
<dbReference type="InterPro" id="IPR004158">
    <property type="entry name" value="DUF247_pln"/>
</dbReference>
<dbReference type="PANTHER" id="PTHR31170">
    <property type="entry name" value="BNAC04G53230D PROTEIN"/>
    <property type="match status" value="1"/>
</dbReference>
<evidence type="ECO:0000256" key="1">
    <source>
        <dbReference type="SAM" id="Phobius"/>
    </source>
</evidence>
<dbReference type="PANTHER" id="PTHR31170:SF9">
    <property type="entry name" value="PROTEIN, PUTATIVE (DUF247)-RELATED"/>
    <property type="match status" value="1"/>
</dbReference>
<protein>
    <submittedName>
        <fullName evidence="2">Uncharacterized protein</fullName>
    </submittedName>
</protein>
<reference evidence="2" key="1">
    <citation type="journal article" date="2022" name="Plant J.">
        <title>Strategies of tolerance reflected in two North American maple genomes.</title>
        <authorList>
            <person name="McEvoy S.L."/>
            <person name="Sezen U.U."/>
            <person name="Trouern-Trend A."/>
            <person name="McMahon S.M."/>
            <person name="Schaberg P.G."/>
            <person name="Yang J."/>
            <person name="Wegrzyn J.L."/>
            <person name="Swenson N.G."/>
        </authorList>
    </citation>
    <scope>NUCLEOTIDE SEQUENCE</scope>
    <source>
        <strain evidence="2">NS2018</strain>
    </source>
</reference>
<keyword evidence="1" id="KW-1133">Transmembrane helix</keyword>
<dbReference type="EMBL" id="JAUESC010000001">
    <property type="protein sequence ID" value="KAK0607701.1"/>
    <property type="molecule type" value="Genomic_DNA"/>
</dbReference>
<evidence type="ECO:0000313" key="3">
    <source>
        <dbReference type="Proteomes" id="UP001168877"/>
    </source>
</evidence>
<organism evidence="2 3">
    <name type="scientific">Acer saccharum</name>
    <name type="common">Sugar maple</name>
    <dbReference type="NCBI Taxonomy" id="4024"/>
    <lineage>
        <taxon>Eukaryota</taxon>
        <taxon>Viridiplantae</taxon>
        <taxon>Streptophyta</taxon>
        <taxon>Embryophyta</taxon>
        <taxon>Tracheophyta</taxon>
        <taxon>Spermatophyta</taxon>
        <taxon>Magnoliopsida</taxon>
        <taxon>eudicotyledons</taxon>
        <taxon>Gunneridae</taxon>
        <taxon>Pentapetalae</taxon>
        <taxon>rosids</taxon>
        <taxon>malvids</taxon>
        <taxon>Sapindales</taxon>
        <taxon>Sapindaceae</taxon>
        <taxon>Hippocastanoideae</taxon>
        <taxon>Acereae</taxon>
        <taxon>Acer</taxon>
    </lineage>
</organism>
<keyword evidence="3" id="KW-1185">Reference proteome</keyword>
<dbReference type="Pfam" id="PF03140">
    <property type="entry name" value="DUF247"/>
    <property type="match status" value="1"/>
</dbReference>
<reference evidence="2" key="2">
    <citation type="submission" date="2023-06" db="EMBL/GenBank/DDBJ databases">
        <authorList>
            <person name="Swenson N.G."/>
            <person name="Wegrzyn J.L."/>
            <person name="Mcevoy S.L."/>
        </authorList>
    </citation>
    <scope>NUCLEOTIDE SEQUENCE</scope>
    <source>
        <strain evidence="2">NS2018</strain>
        <tissue evidence="2">Leaf</tissue>
    </source>
</reference>
<gene>
    <name evidence="2" type="ORF">LWI29_018855</name>
</gene>
<proteinExistence type="predicted"/>
<keyword evidence="1" id="KW-0472">Membrane</keyword>
<comment type="caution">
    <text evidence="2">The sequence shown here is derived from an EMBL/GenBank/DDBJ whole genome shotgun (WGS) entry which is preliminary data.</text>
</comment>
<name>A0AA39TGK3_ACESA</name>
<dbReference type="Proteomes" id="UP001168877">
    <property type="component" value="Unassembled WGS sequence"/>
</dbReference>